<dbReference type="EMBL" id="NBSK02000004">
    <property type="protein sequence ID" value="KAJ0210188.1"/>
    <property type="molecule type" value="Genomic_DNA"/>
</dbReference>
<proteinExistence type="predicted"/>
<dbReference type="PANTHER" id="PTHR48258:SF4">
    <property type="entry name" value="DUF4216 DOMAIN-CONTAINING PROTEIN"/>
    <property type="match status" value="1"/>
</dbReference>
<feature type="domain" description="DUF4218" evidence="1">
    <location>
        <begin position="13"/>
        <end position="93"/>
    </location>
</feature>
<evidence type="ECO:0000313" key="2">
    <source>
        <dbReference type="EMBL" id="KAJ0210188.1"/>
    </source>
</evidence>
<dbReference type="AlphaFoldDB" id="A0A9R1VT48"/>
<organism evidence="2 3">
    <name type="scientific">Lactuca sativa</name>
    <name type="common">Garden lettuce</name>
    <dbReference type="NCBI Taxonomy" id="4236"/>
    <lineage>
        <taxon>Eukaryota</taxon>
        <taxon>Viridiplantae</taxon>
        <taxon>Streptophyta</taxon>
        <taxon>Embryophyta</taxon>
        <taxon>Tracheophyta</taxon>
        <taxon>Spermatophyta</taxon>
        <taxon>Magnoliopsida</taxon>
        <taxon>eudicotyledons</taxon>
        <taxon>Gunneridae</taxon>
        <taxon>Pentapetalae</taxon>
        <taxon>asterids</taxon>
        <taxon>campanulids</taxon>
        <taxon>Asterales</taxon>
        <taxon>Asteraceae</taxon>
        <taxon>Cichorioideae</taxon>
        <taxon>Cichorieae</taxon>
        <taxon>Lactucinae</taxon>
        <taxon>Lactuca</taxon>
    </lineage>
</organism>
<accession>A0A9R1VT48</accession>
<evidence type="ECO:0000259" key="1">
    <source>
        <dbReference type="Pfam" id="PF13960"/>
    </source>
</evidence>
<evidence type="ECO:0000313" key="3">
    <source>
        <dbReference type="Proteomes" id="UP000235145"/>
    </source>
</evidence>
<gene>
    <name evidence="2" type="ORF">LSAT_V11C400215950</name>
</gene>
<sequence>MVLVLHITSIKYRKLCKHIISIVGDEAIIGGLVHYRWMFQYERKLGIINRRIRNKERFEGSIVNEHLVNELATYCSLYFDPTIETRHNREAQNFAPQSHNFSSGEAPLNIFVVPST</sequence>
<dbReference type="InterPro" id="IPR025452">
    <property type="entry name" value="DUF4218"/>
</dbReference>
<protein>
    <recommendedName>
        <fullName evidence="1">DUF4218 domain-containing protein</fullName>
    </recommendedName>
</protein>
<dbReference type="PANTHER" id="PTHR48258">
    <property type="entry name" value="DUF4218 DOMAIN-CONTAINING PROTEIN-RELATED"/>
    <property type="match status" value="1"/>
</dbReference>
<name>A0A9R1VT48_LACSA</name>
<keyword evidence="3" id="KW-1185">Reference proteome</keyword>
<reference evidence="2 3" key="1">
    <citation type="journal article" date="2017" name="Nat. Commun.">
        <title>Genome assembly with in vitro proximity ligation data and whole-genome triplication in lettuce.</title>
        <authorList>
            <person name="Reyes-Chin-Wo S."/>
            <person name="Wang Z."/>
            <person name="Yang X."/>
            <person name="Kozik A."/>
            <person name="Arikit S."/>
            <person name="Song C."/>
            <person name="Xia L."/>
            <person name="Froenicke L."/>
            <person name="Lavelle D.O."/>
            <person name="Truco M.J."/>
            <person name="Xia R."/>
            <person name="Zhu S."/>
            <person name="Xu C."/>
            <person name="Xu H."/>
            <person name="Xu X."/>
            <person name="Cox K."/>
            <person name="Korf I."/>
            <person name="Meyers B.C."/>
            <person name="Michelmore R.W."/>
        </authorList>
    </citation>
    <scope>NUCLEOTIDE SEQUENCE [LARGE SCALE GENOMIC DNA]</scope>
    <source>
        <strain evidence="3">cv. Salinas</strain>
        <tissue evidence="2">Seedlings</tissue>
    </source>
</reference>
<comment type="caution">
    <text evidence="2">The sequence shown here is derived from an EMBL/GenBank/DDBJ whole genome shotgun (WGS) entry which is preliminary data.</text>
</comment>
<dbReference type="Proteomes" id="UP000235145">
    <property type="component" value="Unassembled WGS sequence"/>
</dbReference>
<dbReference type="Pfam" id="PF13960">
    <property type="entry name" value="DUF4218"/>
    <property type="match status" value="1"/>
</dbReference>